<proteinExistence type="inferred from homology"/>
<reference evidence="5 6" key="1">
    <citation type="journal article" date="2014" name="Int. J. Syst. Evol. Microbiol.">
        <title>Complete genome sequence of Corynebacterium casei LMG S-19264T (=DSM 44701T), isolated from a smear-ripened cheese.</title>
        <authorList>
            <consortium name="US DOE Joint Genome Institute (JGI-PGF)"/>
            <person name="Walter F."/>
            <person name="Albersmeier A."/>
            <person name="Kalinowski J."/>
            <person name="Ruckert C."/>
        </authorList>
    </citation>
    <scope>NUCLEOTIDE SEQUENCE [LARGE SCALE GENOMIC DNA]</scope>
    <source>
        <strain evidence="5 6">JCM 4677</strain>
    </source>
</reference>
<dbReference type="GO" id="GO:0005507">
    <property type="term" value="F:copper ion binding"/>
    <property type="evidence" value="ECO:0007669"/>
    <property type="project" value="InterPro"/>
</dbReference>
<keyword evidence="2" id="KW-0732">Signal</keyword>
<protein>
    <submittedName>
        <fullName evidence="5">Tyrosinase</fullName>
    </submittedName>
</protein>
<dbReference type="Gene3D" id="3.30.1880.10">
    <property type="entry name" value="protein ne1242 domain like"/>
    <property type="match status" value="1"/>
</dbReference>
<evidence type="ECO:0000256" key="3">
    <source>
        <dbReference type="ARBA" id="ARBA00023008"/>
    </source>
</evidence>
<feature type="compositionally biased region" description="Gly residues" evidence="4">
    <location>
        <begin position="164"/>
        <end position="177"/>
    </location>
</feature>
<dbReference type="KEGG" id="sgm:GCM10017557_54050"/>
<feature type="region of interest" description="Disordered" evidence="4">
    <location>
        <begin position="43"/>
        <end position="65"/>
    </location>
</feature>
<evidence type="ECO:0000256" key="4">
    <source>
        <dbReference type="SAM" id="MobiDB-lite"/>
    </source>
</evidence>
<feature type="region of interest" description="Disordered" evidence="4">
    <location>
        <begin position="155"/>
        <end position="177"/>
    </location>
</feature>
<dbReference type="PROSITE" id="PS51318">
    <property type="entry name" value="TAT"/>
    <property type="match status" value="1"/>
</dbReference>
<evidence type="ECO:0000256" key="2">
    <source>
        <dbReference type="ARBA" id="ARBA00022729"/>
    </source>
</evidence>
<evidence type="ECO:0000313" key="6">
    <source>
        <dbReference type="Proteomes" id="UP000516444"/>
    </source>
</evidence>
<dbReference type="InterPro" id="IPR023199">
    <property type="entry name" value="GriE/MELC1_sf"/>
</dbReference>
<dbReference type="InterPro" id="IPR010928">
    <property type="entry name" value="MelC1"/>
</dbReference>
<keyword evidence="6" id="KW-1185">Reference proteome</keyword>
<dbReference type="GO" id="GO:0042438">
    <property type="term" value="P:melanin biosynthetic process"/>
    <property type="evidence" value="ECO:0007669"/>
    <property type="project" value="InterPro"/>
</dbReference>
<organism evidence="5 6">
    <name type="scientific">Streptomyces aurantiacus</name>
    <dbReference type="NCBI Taxonomy" id="47760"/>
    <lineage>
        <taxon>Bacteria</taxon>
        <taxon>Bacillati</taxon>
        <taxon>Actinomycetota</taxon>
        <taxon>Actinomycetes</taxon>
        <taxon>Kitasatosporales</taxon>
        <taxon>Streptomycetaceae</taxon>
        <taxon>Streptomyces</taxon>
        <taxon>Streptomyces aurantiacus group</taxon>
    </lineage>
</organism>
<evidence type="ECO:0000313" key="5">
    <source>
        <dbReference type="EMBL" id="BCL30546.1"/>
    </source>
</evidence>
<dbReference type="EMBL" id="AP023440">
    <property type="protein sequence ID" value="BCL30546.1"/>
    <property type="molecule type" value="Genomic_DNA"/>
</dbReference>
<comment type="similarity">
    <text evidence="1">Belongs to the melC1 family.</text>
</comment>
<evidence type="ECO:0000256" key="1">
    <source>
        <dbReference type="ARBA" id="ARBA00009871"/>
    </source>
</evidence>
<sequence>MRVGAGNRTRRDVLRGVLAAAMAVALTPLVTASRRARAEPYTAGTPIGFEAESEAESESESESEARFAAGFDEMYGGSRIRGFKDTAGVCSDGVARAATAGPWRVTVDDRPLHLMRRADGGYLTMLDHYQSYPTPLAAARAAVDELDGTLRLREATTGAEQGEGHGGPGGYGDGVPA</sequence>
<name>A0A7G1P9J3_9ACTN</name>
<gene>
    <name evidence="5" type="ORF">GCM10017557_54050</name>
</gene>
<dbReference type="Pfam" id="PF06236">
    <property type="entry name" value="MelC1"/>
    <property type="match status" value="1"/>
</dbReference>
<dbReference type="InterPro" id="IPR006311">
    <property type="entry name" value="TAT_signal"/>
</dbReference>
<accession>A0A7G1P9J3</accession>
<feature type="compositionally biased region" description="Acidic residues" evidence="4">
    <location>
        <begin position="51"/>
        <end position="62"/>
    </location>
</feature>
<keyword evidence="3" id="KW-0186">Copper</keyword>
<dbReference type="Proteomes" id="UP000516444">
    <property type="component" value="Chromosome"/>
</dbReference>
<dbReference type="AlphaFoldDB" id="A0A7G1P9J3"/>